<keyword evidence="3" id="KW-1185">Reference proteome</keyword>
<dbReference type="Proteomes" id="UP001428341">
    <property type="component" value="Unassembled WGS sequence"/>
</dbReference>
<evidence type="ECO:0000313" key="3">
    <source>
        <dbReference type="Proteomes" id="UP001428341"/>
    </source>
</evidence>
<comment type="caution">
    <text evidence="2">The sequence shown here is derived from an EMBL/GenBank/DDBJ whole genome shotgun (WGS) entry which is preliminary data.</text>
</comment>
<feature type="region of interest" description="Disordered" evidence="1">
    <location>
        <begin position="63"/>
        <end position="151"/>
    </location>
</feature>
<accession>A0AAP0LJS9</accession>
<feature type="compositionally biased region" description="Polar residues" evidence="1">
    <location>
        <begin position="63"/>
        <end position="73"/>
    </location>
</feature>
<dbReference type="EMBL" id="JBCGBO010000025">
    <property type="protein sequence ID" value="KAK9174910.1"/>
    <property type="molecule type" value="Genomic_DNA"/>
</dbReference>
<organism evidence="2 3">
    <name type="scientific">Citrus x changshan-huyou</name>
    <dbReference type="NCBI Taxonomy" id="2935761"/>
    <lineage>
        <taxon>Eukaryota</taxon>
        <taxon>Viridiplantae</taxon>
        <taxon>Streptophyta</taxon>
        <taxon>Embryophyta</taxon>
        <taxon>Tracheophyta</taxon>
        <taxon>Spermatophyta</taxon>
        <taxon>Magnoliopsida</taxon>
        <taxon>eudicotyledons</taxon>
        <taxon>Gunneridae</taxon>
        <taxon>Pentapetalae</taxon>
        <taxon>rosids</taxon>
        <taxon>malvids</taxon>
        <taxon>Sapindales</taxon>
        <taxon>Rutaceae</taxon>
        <taxon>Aurantioideae</taxon>
        <taxon>Citrus</taxon>
    </lineage>
</organism>
<evidence type="ECO:0000256" key="1">
    <source>
        <dbReference type="SAM" id="MobiDB-lite"/>
    </source>
</evidence>
<proteinExistence type="predicted"/>
<dbReference type="AlphaFoldDB" id="A0AAP0LJS9"/>
<feature type="compositionally biased region" description="Low complexity" evidence="1">
    <location>
        <begin position="126"/>
        <end position="136"/>
    </location>
</feature>
<gene>
    <name evidence="2" type="ORF">WN944_026914</name>
</gene>
<feature type="compositionally biased region" description="Polar residues" evidence="1">
    <location>
        <begin position="103"/>
        <end position="112"/>
    </location>
</feature>
<name>A0AAP0LJS9_9ROSI</name>
<reference evidence="2 3" key="1">
    <citation type="submission" date="2024-05" db="EMBL/GenBank/DDBJ databases">
        <title>Haplotype-resolved chromosome-level genome assembly of Huyou (Citrus changshanensis).</title>
        <authorList>
            <person name="Miao C."/>
            <person name="Chen W."/>
            <person name="Wu Y."/>
            <person name="Wang L."/>
            <person name="Zhao S."/>
            <person name="Grierson D."/>
            <person name="Xu C."/>
            <person name="Chen K."/>
        </authorList>
    </citation>
    <scope>NUCLEOTIDE SEQUENCE [LARGE SCALE GENOMIC DNA]</scope>
    <source>
        <strain evidence="2">01-14</strain>
        <tissue evidence="2">Leaf</tissue>
    </source>
</reference>
<sequence length="151" mass="17363">MVAPATTVTLHYSRVINKSSKPAHVWEESSSSNNTKAFWRSYEMPPIQPWPLMAIGWEDSESSIGSNQTVKSFHSSRRPIIIEGRPHYPANPTYVDTRRRFTRPSTFETGQHSGVALLDPPERKPQQSQQEQQPEQMGEEDEQGQEWEKRV</sequence>
<protein>
    <submittedName>
        <fullName evidence="2">Uncharacterized protein</fullName>
    </submittedName>
</protein>
<evidence type="ECO:0000313" key="2">
    <source>
        <dbReference type="EMBL" id="KAK9174910.1"/>
    </source>
</evidence>